<comment type="caution">
    <text evidence="2">The sequence shown here is derived from an EMBL/GenBank/DDBJ whole genome shotgun (WGS) entry which is preliminary data.</text>
</comment>
<accession>A0AAE0GWL8</accession>
<sequence>MDLRYSAYHYDLNAIVFAMLSVVLRGSTLEQYRSMARTHPQDGRAALLRLHYEGDVERLETLVVILEKSAEHSPYEVPLYQTVINAVSVTNTSTFDTVVYRIRRTWQREGMSRLARFPPPLAVDGLVGGGPPHTSASQPPVDAGVEDSVAPEPPAHMMTVVPIAAVNHAATGDEWEFPIDAPPKFTWAPPVASTFYALQGYLSECGGALEPFGN</sequence>
<reference evidence="2 3" key="1">
    <citation type="journal article" date="2015" name="Genome Biol. Evol.">
        <title>Comparative Genomics of a Bacterivorous Green Alga Reveals Evolutionary Causalities and Consequences of Phago-Mixotrophic Mode of Nutrition.</title>
        <authorList>
            <person name="Burns J.A."/>
            <person name="Paasch A."/>
            <person name="Narechania A."/>
            <person name="Kim E."/>
        </authorList>
    </citation>
    <scope>NUCLEOTIDE SEQUENCE [LARGE SCALE GENOMIC DNA]</scope>
    <source>
        <strain evidence="2 3">PLY_AMNH</strain>
    </source>
</reference>
<evidence type="ECO:0000313" key="2">
    <source>
        <dbReference type="EMBL" id="KAK3285537.1"/>
    </source>
</evidence>
<evidence type="ECO:0000313" key="3">
    <source>
        <dbReference type="Proteomes" id="UP001190700"/>
    </source>
</evidence>
<proteinExistence type="predicted"/>
<keyword evidence="3" id="KW-1185">Reference proteome</keyword>
<gene>
    <name evidence="2" type="ORF">CYMTET_6863</name>
</gene>
<dbReference type="AlphaFoldDB" id="A0AAE0GWL8"/>
<name>A0AAE0GWL8_9CHLO</name>
<organism evidence="2 3">
    <name type="scientific">Cymbomonas tetramitiformis</name>
    <dbReference type="NCBI Taxonomy" id="36881"/>
    <lineage>
        <taxon>Eukaryota</taxon>
        <taxon>Viridiplantae</taxon>
        <taxon>Chlorophyta</taxon>
        <taxon>Pyramimonadophyceae</taxon>
        <taxon>Pyramimonadales</taxon>
        <taxon>Pyramimonadaceae</taxon>
        <taxon>Cymbomonas</taxon>
    </lineage>
</organism>
<protein>
    <submittedName>
        <fullName evidence="2">Uncharacterized protein</fullName>
    </submittedName>
</protein>
<dbReference type="EMBL" id="LGRX02001779">
    <property type="protein sequence ID" value="KAK3285537.1"/>
    <property type="molecule type" value="Genomic_DNA"/>
</dbReference>
<feature type="region of interest" description="Disordered" evidence="1">
    <location>
        <begin position="127"/>
        <end position="147"/>
    </location>
</feature>
<dbReference type="Proteomes" id="UP001190700">
    <property type="component" value="Unassembled WGS sequence"/>
</dbReference>
<evidence type="ECO:0000256" key="1">
    <source>
        <dbReference type="SAM" id="MobiDB-lite"/>
    </source>
</evidence>